<evidence type="ECO:0000256" key="5">
    <source>
        <dbReference type="PROSITE-ProRule" id="PRU10141"/>
    </source>
</evidence>
<dbReference type="PANTHER" id="PTHR33491">
    <property type="entry name" value="OSJNBA0016N04.9 PROTEIN"/>
    <property type="match status" value="1"/>
</dbReference>
<dbReference type="Gene3D" id="3.30.200.20">
    <property type="entry name" value="Phosphorylase Kinase, domain 1"/>
    <property type="match status" value="1"/>
</dbReference>
<dbReference type="SMART" id="SM00179">
    <property type="entry name" value="EGF_CA"/>
    <property type="match status" value="3"/>
</dbReference>
<feature type="domain" description="EGF-like" evidence="9">
    <location>
        <begin position="631"/>
        <end position="674"/>
    </location>
</feature>
<evidence type="ECO:0000256" key="7">
    <source>
        <dbReference type="SAM" id="SignalP"/>
    </source>
</evidence>
<dbReference type="CDD" id="cd00054">
    <property type="entry name" value="EGF_CA"/>
    <property type="match status" value="1"/>
</dbReference>
<feature type="compositionally biased region" description="Basic and acidic residues" evidence="6">
    <location>
        <begin position="922"/>
        <end position="942"/>
    </location>
</feature>
<dbReference type="GO" id="GO:0016301">
    <property type="term" value="F:kinase activity"/>
    <property type="evidence" value="ECO:0007669"/>
    <property type="project" value="UniProtKB-KW"/>
</dbReference>
<dbReference type="SUPFAM" id="SSF57196">
    <property type="entry name" value="EGF/Laminin"/>
    <property type="match status" value="2"/>
</dbReference>
<feature type="chain" id="PRO_5009187020" evidence="7">
    <location>
        <begin position="30"/>
        <end position="942"/>
    </location>
</feature>
<dbReference type="InterPro" id="IPR018097">
    <property type="entry name" value="EGF_Ca-bd_CS"/>
</dbReference>
<proteinExistence type="predicted"/>
<keyword evidence="10" id="KW-0808">Transferase</keyword>
<feature type="domain" description="EGF-like" evidence="9">
    <location>
        <begin position="678"/>
        <end position="716"/>
    </location>
</feature>
<feature type="domain" description="EGF-like calcium-binding" evidence="8">
    <location>
        <begin position="628"/>
        <end position="674"/>
    </location>
</feature>
<feature type="binding site" evidence="5">
    <location>
        <position position="833"/>
    </location>
    <ligand>
        <name>ATP</name>
        <dbReference type="ChEBI" id="CHEBI:30616"/>
    </ligand>
</feature>
<evidence type="ECO:0000256" key="3">
    <source>
        <dbReference type="ARBA" id="ARBA00022729"/>
    </source>
</evidence>
<comment type="subcellular location">
    <subcellularLocation>
        <location evidence="1">Membrane</location>
        <topology evidence="1">Single-pass membrane protein</topology>
    </subcellularLocation>
</comment>
<keyword evidence="4" id="KW-1015">Disulfide bond</keyword>
<accession>A0A1E5UIJ3</accession>
<keyword evidence="3 7" id="KW-0732">Signal</keyword>
<dbReference type="GO" id="GO:0005524">
    <property type="term" value="F:ATP binding"/>
    <property type="evidence" value="ECO:0007669"/>
    <property type="project" value="UniProtKB-UniRule"/>
</dbReference>
<dbReference type="InterPro" id="IPR049883">
    <property type="entry name" value="NOTCH1_EGF-like"/>
</dbReference>
<dbReference type="InterPro" id="IPR011009">
    <property type="entry name" value="Kinase-like_dom_sf"/>
</dbReference>
<dbReference type="Gene3D" id="2.10.25.10">
    <property type="entry name" value="Laminin"/>
    <property type="match status" value="2"/>
</dbReference>
<evidence type="ECO:0000256" key="2">
    <source>
        <dbReference type="ARBA" id="ARBA00022536"/>
    </source>
</evidence>
<evidence type="ECO:0000259" key="8">
    <source>
        <dbReference type="SMART" id="SM00179"/>
    </source>
</evidence>
<comment type="caution">
    <text evidence="10">The sequence shown here is derived from an EMBL/GenBank/DDBJ whole genome shotgun (WGS) entry which is preliminary data.</text>
</comment>
<dbReference type="PROSITE" id="PS00107">
    <property type="entry name" value="PROTEIN_KINASE_ATP"/>
    <property type="match status" value="1"/>
</dbReference>
<dbReference type="GO" id="GO:0016020">
    <property type="term" value="C:membrane"/>
    <property type="evidence" value="ECO:0007669"/>
    <property type="project" value="UniProtKB-SubCell"/>
</dbReference>
<dbReference type="SUPFAM" id="SSF56112">
    <property type="entry name" value="Protein kinase-like (PK-like)"/>
    <property type="match status" value="1"/>
</dbReference>
<evidence type="ECO:0000313" key="11">
    <source>
        <dbReference type="Proteomes" id="UP000095767"/>
    </source>
</evidence>
<feature type="compositionally biased region" description="Polar residues" evidence="6">
    <location>
        <begin position="912"/>
        <end position="921"/>
    </location>
</feature>
<dbReference type="InterPro" id="IPR017441">
    <property type="entry name" value="Protein_kinase_ATP_BS"/>
</dbReference>
<keyword evidence="5" id="KW-0547">Nucleotide-binding</keyword>
<feature type="region of interest" description="Disordered" evidence="6">
    <location>
        <begin position="904"/>
        <end position="942"/>
    </location>
</feature>
<dbReference type="SMART" id="SM00181">
    <property type="entry name" value="EGF"/>
    <property type="match status" value="4"/>
</dbReference>
<feature type="domain" description="EGF-like calcium-binding" evidence="8">
    <location>
        <begin position="329"/>
        <end position="372"/>
    </location>
</feature>
<dbReference type="GO" id="GO:0030247">
    <property type="term" value="F:polysaccharide binding"/>
    <property type="evidence" value="ECO:0007669"/>
    <property type="project" value="InterPro"/>
</dbReference>
<dbReference type="STRING" id="888268.A0A1E5UIJ3"/>
<feature type="domain" description="EGF-like" evidence="9">
    <location>
        <begin position="332"/>
        <end position="372"/>
    </location>
</feature>
<evidence type="ECO:0000256" key="6">
    <source>
        <dbReference type="SAM" id="MobiDB-lite"/>
    </source>
</evidence>
<reference evidence="10 11" key="1">
    <citation type="submission" date="2016-09" db="EMBL/GenBank/DDBJ databases">
        <title>The draft genome of Dichanthelium oligosanthes: A C3 panicoid grass species.</title>
        <authorList>
            <person name="Studer A.J."/>
            <person name="Schnable J.C."/>
            <person name="Brutnell T.P."/>
        </authorList>
    </citation>
    <scope>NUCLEOTIDE SEQUENCE [LARGE SCALE GENOMIC DNA]</scope>
    <source>
        <strain evidence="11">cv. Kellogg 1175</strain>
        <tissue evidence="10">Leaf</tissue>
    </source>
</reference>
<evidence type="ECO:0000256" key="1">
    <source>
        <dbReference type="ARBA" id="ARBA00004167"/>
    </source>
</evidence>
<dbReference type="PROSITE" id="PS01187">
    <property type="entry name" value="EGF_CA"/>
    <property type="match status" value="1"/>
</dbReference>
<dbReference type="Pfam" id="PF07645">
    <property type="entry name" value="EGF_CA"/>
    <property type="match status" value="2"/>
</dbReference>
<dbReference type="Pfam" id="PF13947">
    <property type="entry name" value="GUB_WAK_bind"/>
    <property type="match status" value="2"/>
</dbReference>
<gene>
    <name evidence="10" type="ORF">BAE44_0026285</name>
</gene>
<evidence type="ECO:0000313" key="10">
    <source>
        <dbReference type="EMBL" id="OEL12696.1"/>
    </source>
</evidence>
<evidence type="ECO:0000259" key="9">
    <source>
        <dbReference type="SMART" id="SM00181"/>
    </source>
</evidence>
<keyword evidence="10" id="KW-0418">Kinase</keyword>
<dbReference type="AlphaFoldDB" id="A0A1E5UIJ3"/>
<organism evidence="10 11">
    <name type="scientific">Dichanthelium oligosanthes</name>
    <dbReference type="NCBI Taxonomy" id="888268"/>
    <lineage>
        <taxon>Eukaryota</taxon>
        <taxon>Viridiplantae</taxon>
        <taxon>Streptophyta</taxon>
        <taxon>Embryophyta</taxon>
        <taxon>Tracheophyta</taxon>
        <taxon>Spermatophyta</taxon>
        <taxon>Magnoliopsida</taxon>
        <taxon>Liliopsida</taxon>
        <taxon>Poales</taxon>
        <taxon>Poaceae</taxon>
        <taxon>PACMAD clade</taxon>
        <taxon>Panicoideae</taxon>
        <taxon>Panicodae</taxon>
        <taxon>Paniceae</taxon>
        <taxon>Dichantheliinae</taxon>
        <taxon>Dichanthelium</taxon>
    </lineage>
</organism>
<keyword evidence="10" id="KW-0675">Receptor</keyword>
<dbReference type="GO" id="GO:0005509">
    <property type="term" value="F:calcium ion binding"/>
    <property type="evidence" value="ECO:0007669"/>
    <property type="project" value="InterPro"/>
</dbReference>
<feature type="domain" description="EGF-like calcium-binding" evidence="8">
    <location>
        <begin position="675"/>
        <end position="716"/>
    </location>
</feature>
<dbReference type="InterPro" id="IPR001881">
    <property type="entry name" value="EGF-like_Ca-bd_dom"/>
</dbReference>
<evidence type="ECO:0000256" key="4">
    <source>
        <dbReference type="ARBA" id="ARBA00023157"/>
    </source>
</evidence>
<dbReference type="InterPro" id="IPR025287">
    <property type="entry name" value="WAK_GUB"/>
</dbReference>
<keyword evidence="5" id="KW-0067">ATP-binding</keyword>
<keyword evidence="2" id="KW-0245">EGF-like domain</keyword>
<feature type="domain" description="EGF-like" evidence="9">
    <location>
        <begin position="282"/>
        <end position="328"/>
    </location>
</feature>
<keyword evidence="11" id="KW-1185">Reference proteome</keyword>
<dbReference type="Proteomes" id="UP000095767">
    <property type="component" value="Unassembled WGS sequence"/>
</dbReference>
<dbReference type="OrthoDB" id="681832at2759"/>
<name>A0A1E5UIJ3_9POAL</name>
<sequence length="942" mass="102465">MAPTSAAALLTAAAAALMVMAALQLLAAAAPPRAPIGLPTNCSTTCGNVTVPYPFGLGPSRCYWPGLNLFCDRSLRPPRLLLGDNGTLRVTEISIQKATMRVMSTGSIINATGDFVSDGWNASFDRSFTEYGYMLATGLNEVVVFGCNVAAMLLADGTGEESPPGIIGGCASFCTKTDSDGKFSIATGDVTGMSSRQCTGTSGCCRSLVTVASPPREVQAKRLYSGSDTVEEELPVNVFVAEKGWIDQLDDMSVRADEVKEVPFVLQWSVTQGLWQQGELGLCADDIRRKLCKSKNSKCTTAPHTTKGYTCVCDRGYQGNPYLVGGCQDIDECKLPREESFCFGECINTIGSHYCRCPHGTYGIPVLDGGCDKINSTADALLPTVAPTPLGLPNCSTATCGGVRVPYPFGISPGCYRPGFNLTCNTTYNPPRLLLDSNGTLQVVDIFLHNSTVRAIHHTRIVPDGFTSEANGTMKAASFQFPDIGESYMLSSRNEFIFFGIGVQATLYGKKYRNDSGNSNITGCVSTSTSIPLKYGHCSGSDACCHAPIFAGSTPKKMEFKVLMDNIFGYNMPLAFISEEGLTAQWWDIIMSRPPAFFMNDSATPRYFSSPLVLQWAVKQGFPVPADNTGQCPVDVQRDLCKSEHSDCRHENGGYTCHCHTGYDGNPYITDGCQDIDECKITTTKCFGVCKNLRGNFKCRCKLGTFGNPSKPHGCVSLSTALSKFIQKNKVGLSAASGPVLLLLILGIMLVPRKIEQHRLKVLKQKYFKQNRGQLLQQLMSQKADIAERMIIPYDELAKATNNFDKARELGGGGHGTVYKGILSNLHVVAIKKSNITVQKEIDEFINEIIDPQVTEEGDEEFPEVAALAASCVSLRSEERPTMRHVEHTLEGLRGSTKYKKDDMVPAEFENDSNVINSASSAKEDQRFEESSRRYSLEQEMR</sequence>
<feature type="signal peptide" evidence="7">
    <location>
        <begin position="1"/>
        <end position="29"/>
    </location>
</feature>
<protein>
    <submittedName>
        <fullName evidence="10">Wall-associated receptor kinase 5</fullName>
    </submittedName>
</protein>
<dbReference type="InterPro" id="IPR000742">
    <property type="entry name" value="EGF"/>
</dbReference>
<dbReference type="EMBL" id="LWDX02076167">
    <property type="protein sequence ID" value="OEL12696.1"/>
    <property type="molecule type" value="Genomic_DNA"/>
</dbReference>